<evidence type="ECO:0000256" key="6">
    <source>
        <dbReference type="ARBA" id="ARBA00023274"/>
    </source>
</evidence>
<evidence type="ECO:0000256" key="3">
    <source>
        <dbReference type="ARBA" id="ARBA00022946"/>
    </source>
</evidence>
<dbReference type="Proteomes" id="UP001176517">
    <property type="component" value="Unassembled WGS sequence"/>
</dbReference>
<dbReference type="Pfam" id="PF11788">
    <property type="entry name" value="MRP-L46"/>
    <property type="match status" value="1"/>
</dbReference>
<dbReference type="GO" id="GO:0003735">
    <property type="term" value="F:structural constituent of ribosome"/>
    <property type="evidence" value="ECO:0007669"/>
    <property type="project" value="InterPro"/>
</dbReference>
<evidence type="ECO:0000256" key="1">
    <source>
        <dbReference type="ARBA" id="ARBA00004173"/>
    </source>
</evidence>
<dbReference type="PANTHER" id="PTHR13124">
    <property type="entry name" value="39S RIBOSOMAL PROTEIN L46, MITOCHONDRIAL PRECURSOR-RELATED"/>
    <property type="match status" value="1"/>
</dbReference>
<dbReference type="Gene3D" id="3.90.79.10">
    <property type="entry name" value="Nucleoside Triphosphate Pyrophosphohydrolase"/>
    <property type="match status" value="1"/>
</dbReference>
<keyword evidence="3" id="KW-0809">Transit peptide</keyword>
<feature type="domain" description="Large ribosomal subunit protein mL46 N-terminal" evidence="9">
    <location>
        <begin position="121"/>
        <end position="238"/>
    </location>
</feature>
<name>A0AAN6JWS7_9BASI</name>
<comment type="caution">
    <text evidence="10">The sequence shown here is derived from an EMBL/GenBank/DDBJ whole genome shotgun (WGS) entry which is preliminary data.</text>
</comment>
<comment type="similarity">
    <text evidence="2">Belongs to the mitochondrion-specific ribosomal protein mL46 family.</text>
</comment>
<dbReference type="AlphaFoldDB" id="A0AAN6JWS7"/>
<keyword evidence="6" id="KW-0687">Ribonucleoprotein</keyword>
<reference evidence="10" key="1">
    <citation type="journal article" date="2023" name="PhytoFront">
        <title>Draft Genome Resources of Seven Strains of Tilletia horrida, Causal Agent of Kernel Smut of Rice.</title>
        <authorList>
            <person name="Khanal S."/>
            <person name="Antony Babu S."/>
            <person name="Zhou X.G."/>
        </authorList>
    </citation>
    <scope>NUCLEOTIDE SEQUENCE</scope>
    <source>
        <strain evidence="10">TX6</strain>
    </source>
</reference>
<accession>A0AAN6JWS7</accession>
<keyword evidence="5" id="KW-0496">Mitochondrion</keyword>
<feature type="region of interest" description="Disordered" evidence="8">
    <location>
        <begin position="174"/>
        <end position="219"/>
    </location>
</feature>
<proteinExistence type="inferred from homology"/>
<dbReference type="PANTHER" id="PTHR13124:SF12">
    <property type="entry name" value="LARGE RIBOSOMAL SUBUNIT PROTEIN ML46"/>
    <property type="match status" value="1"/>
</dbReference>
<evidence type="ECO:0000259" key="9">
    <source>
        <dbReference type="Pfam" id="PF11788"/>
    </source>
</evidence>
<evidence type="ECO:0000313" key="11">
    <source>
        <dbReference type="Proteomes" id="UP001176517"/>
    </source>
</evidence>
<organism evidence="10 11">
    <name type="scientific">Tilletia horrida</name>
    <dbReference type="NCBI Taxonomy" id="155126"/>
    <lineage>
        <taxon>Eukaryota</taxon>
        <taxon>Fungi</taxon>
        <taxon>Dikarya</taxon>
        <taxon>Basidiomycota</taxon>
        <taxon>Ustilaginomycotina</taxon>
        <taxon>Exobasidiomycetes</taxon>
        <taxon>Tilletiales</taxon>
        <taxon>Tilletiaceae</taxon>
        <taxon>Tilletia</taxon>
    </lineage>
</organism>
<evidence type="ECO:0000256" key="8">
    <source>
        <dbReference type="SAM" id="MobiDB-lite"/>
    </source>
</evidence>
<evidence type="ECO:0000256" key="2">
    <source>
        <dbReference type="ARBA" id="ARBA00009070"/>
    </source>
</evidence>
<keyword evidence="4" id="KW-0689">Ribosomal protein</keyword>
<protein>
    <recommendedName>
        <fullName evidence="7">Large ribosomal subunit protein mL46</fullName>
    </recommendedName>
</protein>
<evidence type="ECO:0000256" key="7">
    <source>
        <dbReference type="ARBA" id="ARBA00035190"/>
    </source>
</evidence>
<evidence type="ECO:0000256" key="4">
    <source>
        <dbReference type="ARBA" id="ARBA00022980"/>
    </source>
</evidence>
<dbReference type="EMBL" id="JAPDMZ010000007">
    <property type="protein sequence ID" value="KAK0557176.1"/>
    <property type="molecule type" value="Genomic_DNA"/>
</dbReference>
<dbReference type="InterPro" id="IPR040008">
    <property type="entry name" value="Ribosomal_mL46"/>
</dbReference>
<comment type="subcellular location">
    <subcellularLocation>
        <location evidence="1">Mitochondrion</location>
    </subcellularLocation>
</comment>
<dbReference type="CDD" id="cd04661">
    <property type="entry name" value="NUDIX_MRP_L46"/>
    <property type="match status" value="1"/>
</dbReference>
<dbReference type="GO" id="GO:0005762">
    <property type="term" value="C:mitochondrial large ribosomal subunit"/>
    <property type="evidence" value="ECO:0007669"/>
    <property type="project" value="TreeGrafter"/>
</dbReference>
<sequence>MSSLRIPVRAAVSALGATASSSSSTLAASTSAGVRRIQRTQADLWIRRTFATVDDETPSPPPVIGNRKEVQEAANETDQSIDAEEAKEAVHAEVAAAVTEATTEALQSATTTSAPSSSNPIYASVIISRPPTLLREPTKLEQSIFAYNSKLLSALAQPFPRDFYFKKGSTAEQRFDDAETRRLTSLQEGKTDPLSFMPNRATEDGQVSSKGSAVGTANAEKSPDADLYAILPRTTEADKKNDTTSLNRKLDRTLYLLTKTQKKDSKDEAEWVFPSQHVVRSGQAKENLHQAARRAVESQLGDEIDVWLVSNLPIGVTQPKSGSDPKTYYMQAHVLSGNVSAEDQTEYAWLTREEIEAELTQPKSGKGTPNYWEQVRDFLRA</sequence>
<gene>
    <name evidence="10" type="ORF">OC846_000626</name>
</gene>
<evidence type="ECO:0000313" key="10">
    <source>
        <dbReference type="EMBL" id="KAK0557176.1"/>
    </source>
</evidence>
<keyword evidence="11" id="KW-1185">Reference proteome</keyword>
<dbReference type="InterPro" id="IPR021757">
    <property type="entry name" value="Ribosomal_mL46_N"/>
</dbReference>
<evidence type="ECO:0000256" key="5">
    <source>
        <dbReference type="ARBA" id="ARBA00023128"/>
    </source>
</evidence>
<dbReference type="InterPro" id="IPR033650">
    <property type="entry name" value="Ribosomal_mL46_NUDIX"/>
</dbReference>